<comment type="caution">
    <text evidence="2">The sequence shown here is derived from an EMBL/GenBank/DDBJ whole genome shotgun (WGS) entry which is preliminary data.</text>
</comment>
<dbReference type="EMBL" id="QRKC01000011">
    <property type="protein sequence ID" value="RHH74678.1"/>
    <property type="molecule type" value="Genomic_DNA"/>
</dbReference>
<name>A0A3R6L6U3_9BACT</name>
<accession>A0A3R6L6U3</accession>
<evidence type="ECO:0000313" key="3">
    <source>
        <dbReference type="Proteomes" id="UP000283732"/>
    </source>
</evidence>
<keyword evidence="1" id="KW-0175">Coiled coil</keyword>
<dbReference type="AlphaFoldDB" id="A0A3R6L6U3"/>
<protein>
    <submittedName>
        <fullName evidence="2">DUF3164 family protein</fullName>
    </submittedName>
</protein>
<proteinExistence type="predicted"/>
<feature type="coiled-coil region" evidence="1">
    <location>
        <begin position="7"/>
        <end position="34"/>
    </location>
</feature>
<organism evidence="2 3">
    <name type="scientific">Parabacteroides merdae</name>
    <dbReference type="NCBI Taxonomy" id="46503"/>
    <lineage>
        <taxon>Bacteria</taxon>
        <taxon>Pseudomonadati</taxon>
        <taxon>Bacteroidota</taxon>
        <taxon>Bacteroidia</taxon>
        <taxon>Bacteroidales</taxon>
        <taxon>Tannerellaceae</taxon>
        <taxon>Parabacteroides</taxon>
    </lineage>
</organism>
<dbReference type="Proteomes" id="UP000283732">
    <property type="component" value="Unassembled WGS sequence"/>
</dbReference>
<dbReference type="Pfam" id="PF11363">
    <property type="entry name" value="DUF3164"/>
    <property type="match status" value="1"/>
</dbReference>
<evidence type="ECO:0000256" key="1">
    <source>
        <dbReference type="SAM" id="Coils"/>
    </source>
</evidence>
<sequence length="217" mass="25080">METVDLSKLSSKELAELLEQKRKEEREAGIKRREAYEGIRAEVVQGVETKVRAVCIEVQGLHQYCLAELTAFRQTMAEYGQLKRGDAQMSFTVQEGNFKVEVKSNKVKKFDERADVAASRLIDFLQTWIQGKEDGADNPMYQLAMTLLERNKNGDLDYKSISKLYDLESRFDDPEYSAIMALFKESHLVEGTATNFYFYEKDTLGVWRKLEPSFNRM</sequence>
<dbReference type="InterPro" id="IPR021505">
    <property type="entry name" value="Phage_B3_Orf6"/>
</dbReference>
<gene>
    <name evidence="2" type="ORF">DW191_17335</name>
</gene>
<dbReference type="RefSeq" id="WP_122291479.1">
    <property type="nucleotide sequence ID" value="NZ_QRKC01000011.1"/>
</dbReference>
<evidence type="ECO:0000313" key="2">
    <source>
        <dbReference type="EMBL" id="RHH74678.1"/>
    </source>
</evidence>
<reference evidence="2 3" key="1">
    <citation type="submission" date="2018-08" db="EMBL/GenBank/DDBJ databases">
        <title>A genome reference for cultivated species of the human gut microbiota.</title>
        <authorList>
            <person name="Zou Y."/>
            <person name="Xue W."/>
            <person name="Luo G."/>
        </authorList>
    </citation>
    <scope>NUCLEOTIDE SEQUENCE [LARGE SCALE GENOMIC DNA]</scope>
    <source>
        <strain evidence="2 3">AM16-50</strain>
    </source>
</reference>